<dbReference type="InterPro" id="IPR036881">
    <property type="entry name" value="Glyco_hydro_3_C_sf"/>
</dbReference>
<reference evidence="7 8" key="1">
    <citation type="submission" date="2020-02" db="EMBL/GenBank/DDBJ databases">
        <title>Acidophilic actinobacteria isolated from forest soil.</title>
        <authorList>
            <person name="Golinska P."/>
        </authorList>
    </citation>
    <scope>NUCLEOTIDE SEQUENCE [LARGE SCALE GENOMIC DNA]</scope>
    <source>
        <strain evidence="7 8">NL8</strain>
    </source>
</reference>
<dbReference type="InterPro" id="IPR013783">
    <property type="entry name" value="Ig-like_fold"/>
</dbReference>
<dbReference type="PRINTS" id="PR00133">
    <property type="entry name" value="GLHYDRLASE3"/>
</dbReference>
<evidence type="ECO:0000259" key="5">
    <source>
        <dbReference type="SMART" id="SM00458"/>
    </source>
</evidence>
<dbReference type="Pfam" id="PF00933">
    <property type="entry name" value="Glyco_hydro_3"/>
    <property type="match status" value="1"/>
</dbReference>
<dbReference type="Gene3D" id="2.60.40.10">
    <property type="entry name" value="Immunoglobulins"/>
    <property type="match status" value="2"/>
</dbReference>
<accession>A0ABS5KSB2</accession>
<organism evidence="7 8">
    <name type="scientific">Catenulispora pinistramenti</name>
    <dbReference type="NCBI Taxonomy" id="2705254"/>
    <lineage>
        <taxon>Bacteria</taxon>
        <taxon>Bacillati</taxon>
        <taxon>Actinomycetota</taxon>
        <taxon>Actinomycetes</taxon>
        <taxon>Catenulisporales</taxon>
        <taxon>Catenulisporaceae</taxon>
        <taxon>Catenulispora</taxon>
    </lineage>
</organism>
<dbReference type="Proteomes" id="UP000730482">
    <property type="component" value="Unassembled WGS sequence"/>
</dbReference>
<dbReference type="InterPro" id="IPR035992">
    <property type="entry name" value="Ricin_B-like_lectins"/>
</dbReference>
<comment type="similarity">
    <text evidence="1">Belongs to the glycosyl hydrolase 3 family.</text>
</comment>
<feature type="signal peptide" evidence="4">
    <location>
        <begin position="1"/>
        <end position="39"/>
    </location>
</feature>
<dbReference type="GO" id="GO:0016787">
    <property type="term" value="F:hydrolase activity"/>
    <property type="evidence" value="ECO:0007669"/>
    <property type="project" value="UniProtKB-KW"/>
</dbReference>
<proteinExistence type="inferred from homology"/>
<dbReference type="InterPro" id="IPR002772">
    <property type="entry name" value="Glyco_hydro_3_C"/>
</dbReference>
<evidence type="ECO:0000256" key="1">
    <source>
        <dbReference type="ARBA" id="ARBA00005336"/>
    </source>
</evidence>
<sequence>MRGTRSAARLSPTPRSRLARARVGVALAALSASVIATYAATPGAQAAQAAPAASTACPWVGSSAPVPQRVSQVLSHMTLAQKVQLMTGIGGSSYVGFTPAIGSLCIPAMNLEDGPAGPGDGMNNVTQLPAPVDVAATFDTSAEQSFGQVIGAEQAAKGTTVDLGPTINIVRDPRWGRAFESVGEDPYLNGQMGAADIRGVQSTGTMAQVKHLAAYNQETNRNTPSDNVIASDQTLQEIYLPAFQASVQQGAASSVMCSYSTINGTYACQDPDILNAALRQQFGFSGFVTSDWGATHSGAPAVNAGLDQDMPGDNTNFGSSLISAVNAGQVSQAAIDTSVSRILTQEFAFGLFDRPPVGSPAATATNAADQATGEHLAEQGTVLLKNSGNVLPLGSGNSSIAVIGADASTSVQSAGGGSASVNSSGTVTPLQGITSAAPAGTTVAYDDGTNSGSAASLAANSSVAVVFVSNAESEGSDLSGIDLSSSDNALISAVAAANPNTIVVLNTGSAVTMPWLSSVKGVLEAWYPGQSDGTAIANVLFGTTNPSGHLPVTFPTSLSQVPASTSAQWPGVNGQVQYSEGVDVGYRWYDSKGLTPLFPFGYGLSYTSFSYSNLHISSLPQGGAATVTATVTNTGSREGADVAQLYVTDPAASGQPPRQLEGFARVDLQPGQSQTVSFPVAEQNLRYWSTNTNNWATSTGSYGIAVGDADSASALGLSGTLSVAANQLGQPVSVTSPGPQEGLAGAATSVQVTAGDSTAGQTPVFTATGLPAGLSISAAGQITGTPTTAGTSTVSVTAKDADGAQATTTFLWTVAPSTAGVPTTPLVGYQGLCLDVTAANNADGTAVEVYTCNGTNSQQWTEESDGTVRSLGKCLDVAAGGTANGTAVDLYTCNNTGAQQWQPQSNGTLRNPQSGRCLDDTGSGLSGTKVQIWDCSGAPNQEWISPAGSSTGTGTGPITGYQGLCVDVRSASSADGTPVQVYTCNGTNAQQWTVASNGTLQALGKCLDVNAAGTANGTLVQLYTCNNTVAQVWQPQSNGELLNPNSGKCLDDTGSGGSGTQLQIYSCTDAANQKWTLS</sequence>
<dbReference type="SUPFAM" id="SSF52279">
    <property type="entry name" value="Beta-D-glucan exohydrolase, C-terminal domain"/>
    <property type="match status" value="1"/>
</dbReference>
<dbReference type="InterPro" id="IPR036962">
    <property type="entry name" value="Glyco_hydro_3_N_sf"/>
</dbReference>
<evidence type="ECO:0000259" key="6">
    <source>
        <dbReference type="SMART" id="SM01217"/>
    </source>
</evidence>
<dbReference type="Gene3D" id="2.80.10.50">
    <property type="match status" value="2"/>
</dbReference>
<dbReference type="InterPro" id="IPR001764">
    <property type="entry name" value="Glyco_hydro_3_N"/>
</dbReference>
<protein>
    <submittedName>
        <fullName evidence="7">Glycoside hydrolase family 3 C-terminal domain-containing protein</fullName>
    </submittedName>
</protein>
<dbReference type="PROSITE" id="PS50231">
    <property type="entry name" value="RICIN_B_LECTIN"/>
    <property type="match status" value="2"/>
</dbReference>
<evidence type="ECO:0000313" key="7">
    <source>
        <dbReference type="EMBL" id="MBS2548938.1"/>
    </source>
</evidence>
<dbReference type="CDD" id="cd23451">
    <property type="entry name" value="beta-trefoil_Ricin_laminarinase"/>
    <property type="match status" value="2"/>
</dbReference>
<dbReference type="InterPro" id="IPR017853">
    <property type="entry name" value="GH"/>
</dbReference>
<dbReference type="SUPFAM" id="SSF50370">
    <property type="entry name" value="Ricin B-like lectins"/>
    <property type="match status" value="2"/>
</dbReference>
<feature type="domain" description="Ricin B lectin" evidence="5">
    <location>
        <begin position="821"/>
        <end position="946"/>
    </location>
</feature>
<feature type="region of interest" description="Disordered" evidence="3">
    <location>
        <begin position="901"/>
        <end position="920"/>
    </location>
</feature>
<name>A0ABS5KSB2_9ACTN</name>
<evidence type="ECO:0000256" key="4">
    <source>
        <dbReference type="SAM" id="SignalP"/>
    </source>
</evidence>
<keyword evidence="8" id="KW-1185">Reference proteome</keyword>
<dbReference type="InterPro" id="IPR000772">
    <property type="entry name" value="Ricin_B_lectin"/>
</dbReference>
<dbReference type="SMART" id="SM00458">
    <property type="entry name" value="RICIN"/>
    <property type="match status" value="2"/>
</dbReference>
<keyword evidence="4" id="KW-0732">Signal</keyword>
<dbReference type="Pfam" id="PF00652">
    <property type="entry name" value="Ricin_B_lectin"/>
    <property type="match status" value="2"/>
</dbReference>
<dbReference type="EMBL" id="JAAFYZ010000059">
    <property type="protein sequence ID" value="MBS2548938.1"/>
    <property type="molecule type" value="Genomic_DNA"/>
</dbReference>
<evidence type="ECO:0000256" key="2">
    <source>
        <dbReference type="ARBA" id="ARBA00022801"/>
    </source>
</evidence>
<dbReference type="Pfam" id="PF01915">
    <property type="entry name" value="Glyco_hydro_3_C"/>
    <property type="match status" value="1"/>
</dbReference>
<gene>
    <name evidence="7" type="ORF">KGQ19_18900</name>
</gene>
<dbReference type="PANTHER" id="PTHR42715">
    <property type="entry name" value="BETA-GLUCOSIDASE"/>
    <property type="match status" value="1"/>
</dbReference>
<feature type="domain" description="Fibronectin type III-like" evidence="6">
    <location>
        <begin position="641"/>
        <end position="710"/>
    </location>
</feature>
<feature type="domain" description="Ricin B lectin" evidence="5">
    <location>
        <begin position="953"/>
        <end position="1078"/>
    </location>
</feature>
<dbReference type="Gene3D" id="3.40.50.1700">
    <property type="entry name" value="Glycoside hydrolase family 3 C-terminal domain"/>
    <property type="match status" value="1"/>
</dbReference>
<dbReference type="Gene3D" id="3.20.20.300">
    <property type="entry name" value="Glycoside hydrolase, family 3, N-terminal domain"/>
    <property type="match status" value="1"/>
</dbReference>
<dbReference type="SUPFAM" id="SSF51445">
    <property type="entry name" value="(Trans)glycosidases"/>
    <property type="match status" value="1"/>
</dbReference>
<feature type="compositionally biased region" description="Polar residues" evidence="3">
    <location>
        <begin position="901"/>
        <end position="914"/>
    </location>
</feature>
<dbReference type="RefSeq" id="WP_212010515.1">
    <property type="nucleotide sequence ID" value="NZ_JAAFYZ010000059.1"/>
</dbReference>
<dbReference type="SUPFAM" id="SSF49313">
    <property type="entry name" value="Cadherin-like"/>
    <property type="match status" value="1"/>
</dbReference>
<feature type="chain" id="PRO_5045206177" evidence="4">
    <location>
        <begin position="40"/>
        <end position="1078"/>
    </location>
</feature>
<dbReference type="Pfam" id="PF14310">
    <property type="entry name" value="Fn3-like"/>
    <property type="match status" value="1"/>
</dbReference>
<dbReference type="Pfam" id="PF05345">
    <property type="entry name" value="He_PIG"/>
    <property type="match status" value="1"/>
</dbReference>
<comment type="caution">
    <text evidence="7">The sequence shown here is derived from an EMBL/GenBank/DDBJ whole genome shotgun (WGS) entry which is preliminary data.</text>
</comment>
<dbReference type="InterPro" id="IPR026891">
    <property type="entry name" value="Fn3-like"/>
</dbReference>
<evidence type="ECO:0000313" key="8">
    <source>
        <dbReference type="Proteomes" id="UP000730482"/>
    </source>
</evidence>
<keyword evidence="2 7" id="KW-0378">Hydrolase</keyword>
<dbReference type="SMART" id="SM01217">
    <property type="entry name" value="Fn3_like"/>
    <property type="match status" value="1"/>
</dbReference>
<dbReference type="InterPro" id="IPR015919">
    <property type="entry name" value="Cadherin-like_sf"/>
</dbReference>
<evidence type="ECO:0000256" key="3">
    <source>
        <dbReference type="SAM" id="MobiDB-lite"/>
    </source>
</evidence>
<dbReference type="InterPro" id="IPR050288">
    <property type="entry name" value="Cellulose_deg_GH3"/>
</dbReference>
<dbReference type="PANTHER" id="PTHR42715:SF10">
    <property type="entry name" value="BETA-GLUCOSIDASE"/>
    <property type="match status" value="1"/>
</dbReference>